<dbReference type="AlphaFoldDB" id="A0A059D579"/>
<dbReference type="EMBL" id="KK198754">
    <property type="protein sequence ID" value="KCW85561.1"/>
    <property type="molecule type" value="Genomic_DNA"/>
</dbReference>
<dbReference type="InParanoid" id="A0A059D579"/>
<evidence type="ECO:0000313" key="1">
    <source>
        <dbReference type="EMBL" id="KCW85561.1"/>
    </source>
</evidence>
<sequence>MMIKGKNIAFFLFCPTEGNGKYVYLVQMASFYMSSVKFKDKYRIPNNDNCTVRCASTKVGWQCFQQHLQVAGYD</sequence>
<proteinExistence type="predicted"/>
<protein>
    <submittedName>
        <fullName evidence="1">Uncharacterized protein</fullName>
    </submittedName>
</protein>
<reference evidence="1" key="1">
    <citation type="submission" date="2013-07" db="EMBL/GenBank/DDBJ databases">
        <title>The genome of Eucalyptus grandis.</title>
        <authorList>
            <person name="Schmutz J."/>
            <person name="Hayes R."/>
            <person name="Myburg A."/>
            <person name="Tuskan G."/>
            <person name="Grattapaglia D."/>
            <person name="Rokhsar D.S."/>
        </authorList>
    </citation>
    <scope>NUCLEOTIDE SEQUENCE</scope>
    <source>
        <tissue evidence="1">Leaf extractions</tissue>
    </source>
</reference>
<gene>
    <name evidence="1" type="ORF">EUGRSUZ_B02360</name>
</gene>
<organism evidence="1">
    <name type="scientific">Eucalyptus grandis</name>
    <name type="common">Flooded gum</name>
    <dbReference type="NCBI Taxonomy" id="71139"/>
    <lineage>
        <taxon>Eukaryota</taxon>
        <taxon>Viridiplantae</taxon>
        <taxon>Streptophyta</taxon>
        <taxon>Embryophyta</taxon>
        <taxon>Tracheophyta</taxon>
        <taxon>Spermatophyta</taxon>
        <taxon>Magnoliopsida</taxon>
        <taxon>eudicotyledons</taxon>
        <taxon>Gunneridae</taxon>
        <taxon>Pentapetalae</taxon>
        <taxon>rosids</taxon>
        <taxon>malvids</taxon>
        <taxon>Myrtales</taxon>
        <taxon>Myrtaceae</taxon>
        <taxon>Myrtoideae</taxon>
        <taxon>Eucalypteae</taxon>
        <taxon>Eucalyptus</taxon>
    </lineage>
</organism>
<dbReference type="Gramene" id="KCW85561">
    <property type="protein sequence ID" value="KCW85561"/>
    <property type="gene ID" value="EUGRSUZ_B02360"/>
</dbReference>
<accession>A0A059D579</accession>
<name>A0A059D579_EUCGR</name>